<reference evidence="2" key="1">
    <citation type="journal article" date="2016" name="Nature">
        <title>The genome of the seagrass Zostera marina reveals angiosperm adaptation to the sea.</title>
        <authorList>
            <person name="Olsen J.L."/>
            <person name="Rouze P."/>
            <person name="Verhelst B."/>
            <person name="Lin Y.-C."/>
            <person name="Bayer T."/>
            <person name="Collen J."/>
            <person name="Dattolo E."/>
            <person name="De Paoli E."/>
            <person name="Dittami S."/>
            <person name="Maumus F."/>
            <person name="Michel G."/>
            <person name="Kersting A."/>
            <person name="Lauritano C."/>
            <person name="Lohaus R."/>
            <person name="Toepel M."/>
            <person name="Tonon T."/>
            <person name="Vanneste K."/>
            <person name="Amirebrahimi M."/>
            <person name="Brakel J."/>
            <person name="Bostroem C."/>
            <person name="Chovatia M."/>
            <person name="Grimwood J."/>
            <person name="Jenkins J.W."/>
            <person name="Jueterbock A."/>
            <person name="Mraz A."/>
            <person name="Stam W.T."/>
            <person name="Tice H."/>
            <person name="Bornberg-Bauer E."/>
            <person name="Green P.J."/>
            <person name="Pearson G.A."/>
            <person name="Procaccini G."/>
            <person name="Duarte C.M."/>
            <person name="Schmutz J."/>
            <person name="Reusch T.B.H."/>
            <person name="Van de Peer Y."/>
        </authorList>
    </citation>
    <scope>NUCLEOTIDE SEQUENCE [LARGE SCALE GENOMIC DNA]</scope>
    <source>
        <strain evidence="2">cv. Finnish</strain>
    </source>
</reference>
<dbReference type="OrthoDB" id="419333at2759"/>
<dbReference type="PANTHER" id="PTHR31296">
    <property type="entry name" value="UPF0565 PROTEIN C2ORF69"/>
    <property type="match status" value="1"/>
</dbReference>
<dbReference type="AlphaFoldDB" id="A0A0K9P9X1"/>
<dbReference type="EMBL" id="LFYR01001011">
    <property type="protein sequence ID" value="KMZ65761.1"/>
    <property type="molecule type" value="Genomic_DNA"/>
</dbReference>
<dbReference type="Proteomes" id="UP000036987">
    <property type="component" value="Unassembled WGS sequence"/>
</dbReference>
<comment type="caution">
    <text evidence="1">The sequence shown here is derived from an EMBL/GenBank/DDBJ whole genome shotgun (WGS) entry which is preliminary data.</text>
</comment>
<evidence type="ECO:0000313" key="2">
    <source>
        <dbReference type="Proteomes" id="UP000036987"/>
    </source>
</evidence>
<accession>A0A0K9P9X1</accession>
<keyword evidence="2" id="KW-1185">Reference proteome</keyword>
<sequence>MGRWFGVLKTSLTNFKKTPAAAGNPQFKISASLRLSPSSETLTVPSANVVFFYGDRVEGTGDNVIEKMSDGRNVAELLVEKFGETVNTWIVEASTFRGSFAVYKEFIAPAVDSLGNPTACDYDPDQFPASSSIVHLLSNCTEQARIISTLFHFFFPSYLTHIEYVFEF</sequence>
<gene>
    <name evidence="1" type="ORF">ZOSMA_30G00420</name>
</gene>
<evidence type="ECO:0000313" key="1">
    <source>
        <dbReference type="EMBL" id="KMZ65761.1"/>
    </source>
</evidence>
<dbReference type="OMA" id="CTEQARI"/>
<proteinExistence type="predicted"/>
<name>A0A0K9P9X1_ZOSMR</name>
<protein>
    <submittedName>
        <fullName evidence="1">Uncharacterized protein</fullName>
    </submittedName>
</protein>
<dbReference type="PANTHER" id="PTHR31296:SF1">
    <property type="entry name" value="MITOCHONDRIAL PROTEIN C2ORF69"/>
    <property type="match status" value="1"/>
</dbReference>
<organism evidence="1 2">
    <name type="scientific">Zostera marina</name>
    <name type="common">Eelgrass</name>
    <dbReference type="NCBI Taxonomy" id="29655"/>
    <lineage>
        <taxon>Eukaryota</taxon>
        <taxon>Viridiplantae</taxon>
        <taxon>Streptophyta</taxon>
        <taxon>Embryophyta</taxon>
        <taxon>Tracheophyta</taxon>
        <taxon>Spermatophyta</taxon>
        <taxon>Magnoliopsida</taxon>
        <taxon>Liliopsida</taxon>
        <taxon>Zosteraceae</taxon>
        <taxon>Zostera</taxon>
    </lineage>
</organism>
<dbReference type="InterPro" id="IPR018881">
    <property type="entry name" value="C2orf69_mit"/>
</dbReference>